<proteinExistence type="predicted"/>
<dbReference type="InParanoid" id="A0A067MJT1"/>
<protein>
    <recommendedName>
        <fullName evidence="1">Fungal-type protein kinase domain-containing protein</fullName>
    </recommendedName>
</protein>
<dbReference type="HOGENOM" id="CLU_1115593_0_0_1"/>
<dbReference type="STRING" id="930990.A0A067MJT1"/>
<dbReference type="EMBL" id="KL198029">
    <property type="protein sequence ID" value="KDQ16033.1"/>
    <property type="molecule type" value="Genomic_DNA"/>
</dbReference>
<sequence length="249" mass="28265">MFHGTGSEGNTGRVADLDLAADTGKLWREGERTEGDVRTGTHAYQSYKILSQADESLPLGPHDHMDDLESFFYVLCHISAMVKGPKTREIPDLAGHPELRKWVLSSDETPDFKLKVIHERILYVRCTEYFARYKDLLDKLRYFFWPRIAIAQDAVVDSKPMPNLEWPLEERLERAKADYDGFTEIVSEFIELLGPDATDSVSTTMVGCSLSLECVNTHILGSGICRGSHGQRRYHSRWREQETSVVVGV</sequence>
<organism evidence="2 3">
    <name type="scientific">Botryobasidium botryosum (strain FD-172 SS1)</name>
    <dbReference type="NCBI Taxonomy" id="930990"/>
    <lineage>
        <taxon>Eukaryota</taxon>
        <taxon>Fungi</taxon>
        <taxon>Dikarya</taxon>
        <taxon>Basidiomycota</taxon>
        <taxon>Agaricomycotina</taxon>
        <taxon>Agaricomycetes</taxon>
        <taxon>Cantharellales</taxon>
        <taxon>Botryobasidiaceae</taxon>
        <taxon>Botryobasidium</taxon>
    </lineage>
</organism>
<feature type="domain" description="Fungal-type protein kinase" evidence="1">
    <location>
        <begin position="8"/>
        <end position="78"/>
    </location>
</feature>
<dbReference type="Proteomes" id="UP000027195">
    <property type="component" value="Unassembled WGS sequence"/>
</dbReference>
<evidence type="ECO:0000259" key="1">
    <source>
        <dbReference type="Pfam" id="PF17667"/>
    </source>
</evidence>
<accession>A0A067MJT1</accession>
<gene>
    <name evidence="2" type="ORF">BOTBODRAFT_54181</name>
</gene>
<reference evidence="3" key="1">
    <citation type="journal article" date="2014" name="Proc. Natl. Acad. Sci. U.S.A.">
        <title>Extensive sampling of basidiomycete genomes demonstrates inadequacy of the white-rot/brown-rot paradigm for wood decay fungi.</title>
        <authorList>
            <person name="Riley R."/>
            <person name="Salamov A.A."/>
            <person name="Brown D.W."/>
            <person name="Nagy L.G."/>
            <person name="Floudas D."/>
            <person name="Held B.W."/>
            <person name="Levasseur A."/>
            <person name="Lombard V."/>
            <person name="Morin E."/>
            <person name="Otillar R."/>
            <person name="Lindquist E.A."/>
            <person name="Sun H."/>
            <person name="LaButti K.M."/>
            <person name="Schmutz J."/>
            <person name="Jabbour D."/>
            <person name="Luo H."/>
            <person name="Baker S.E."/>
            <person name="Pisabarro A.G."/>
            <person name="Walton J.D."/>
            <person name="Blanchette R.A."/>
            <person name="Henrissat B."/>
            <person name="Martin F."/>
            <person name="Cullen D."/>
            <person name="Hibbett D.S."/>
            <person name="Grigoriev I.V."/>
        </authorList>
    </citation>
    <scope>NUCLEOTIDE SEQUENCE [LARGE SCALE GENOMIC DNA]</scope>
    <source>
        <strain evidence="3">FD-172 SS1</strain>
    </source>
</reference>
<dbReference type="AlphaFoldDB" id="A0A067MJT1"/>
<dbReference type="Pfam" id="PF17667">
    <property type="entry name" value="Pkinase_fungal"/>
    <property type="match status" value="1"/>
</dbReference>
<evidence type="ECO:0000313" key="2">
    <source>
        <dbReference type="EMBL" id="KDQ16033.1"/>
    </source>
</evidence>
<dbReference type="OrthoDB" id="5569250at2759"/>
<evidence type="ECO:0000313" key="3">
    <source>
        <dbReference type="Proteomes" id="UP000027195"/>
    </source>
</evidence>
<dbReference type="InterPro" id="IPR040976">
    <property type="entry name" value="Pkinase_fungal"/>
</dbReference>
<name>A0A067MJT1_BOTB1</name>
<keyword evidence="3" id="KW-1185">Reference proteome</keyword>